<dbReference type="Gene3D" id="1.10.1760.20">
    <property type="match status" value="1"/>
</dbReference>
<protein>
    <recommendedName>
        <fullName evidence="4">ECF transporter S component</fullName>
    </recommendedName>
</protein>
<comment type="caution">
    <text evidence="2">The sequence shown here is derived from an EMBL/GenBank/DDBJ whole genome shotgun (WGS) entry which is preliminary data.</text>
</comment>
<dbReference type="EMBL" id="QMRA01000039">
    <property type="protein sequence ID" value="RLE53996.1"/>
    <property type="molecule type" value="Genomic_DNA"/>
</dbReference>
<feature type="transmembrane region" description="Helical" evidence="1">
    <location>
        <begin position="46"/>
        <end position="69"/>
    </location>
</feature>
<dbReference type="GO" id="GO:0016020">
    <property type="term" value="C:membrane"/>
    <property type="evidence" value="ECO:0007669"/>
    <property type="project" value="InterPro"/>
</dbReference>
<name>A0A497F3M2_9CREN</name>
<feature type="transmembrane region" description="Helical" evidence="1">
    <location>
        <begin position="12"/>
        <end position="34"/>
    </location>
</feature>
<proteinExistence type="predicted"/>
<evidence type="ECO:0000313" key="2">
    <source>
        <dbReference type="EMBL" id="RLE53996.1"/>
    </source>
</evidence>
<evidence type="ECO:0000256" key="1">
    <source>
        <dbReference type="SAM" id="Phobius"/>
    </source>
</evidence>
<dbReference type="AlphaFoldDB" id="A0A497F3M2"/>
<sequence>MLSSRDAVNISIFAALYAITSLLTAYIPTGPYFIQFRPAIAIPMIASILYAPHIAGLSAALGTFIASIVRYGTPILTIFSGTPANFACFYLMSLTFKYFRRRNINWIIAVIVSSLLGLYVGSVIIALGLWFLAVTLMPELKLFASLTYALKASFILVYAPAPISILLTIWIVKMLEKSGKFPSKLK</sequence>
<gene>
    <name evidence="2" type="ORF">DRJ26_02440</name>
</gene>
<keyword evidence="1" id="KW-0812">Transmembrane</keyword>
<reference evidence="2 3" key="1">
    <citation type="submission" date="2018-06" db="EMBL/GenBank/DDBJ databases">
        <title>Extensive metabolic versatility and redundancy in microbially diverse, dynamic hydrothermal sediments.</title>
        <authorList>
            <person name="Dombrowski N."/>
            <person name="Teske A."/>
            <person name="Baker B.J."/>
        </authorList>
    </citation>
    <scope>NUCLEOTIDE SEQUENCE [LARGE SCALE GENOMIC DNA]</scope>
    <source>
        <strain evidence="2">B20_G2</strain>
    </source>
</reference>
<organism evidence="2 3">
    <name type="scientific">Thermoproteota archaeon</name>
    <dbReference type="NCBI Taxonomy" id="2056631"/>
    <lineage>
        <taxon>Archaea</taxon>
        <taxon>Thermoproteota</taxon>
    </lineage>
</organism>
<keyword evidence="1" id="KW-0472">Membrane</keyword>
<feature type="transmembrane region" description="Helical" evidence="1">
    <location>
        <begin position="75"/>
        <end position="94"/>
    </location>
</feature>
<evidence type="ECO:0000313" key="3">
    <source>
        <dbReference type="Proteomes" id="UP000269499"/>
    </source>
</evidence>
<evidence type="ECO:0008006" key="4">
    <source>
        <dbReference type="Google" id="ProtNLM"/>
    </source>
</evidence>
<accession>A0A497F3M2</accession>
<keyword evidence="1" id="KW-1133">Transmembrane helix</keyword>
<feature type="transmembrane region" description="Helical" evidence="1">
    <location>
        <begin position="106"/>
        <end position="132"/>
    </location>
</feature>
<feature type="transmembrane region" description="Helical" evidence="1">
    <location>
        <begin position="152"/>
        <end position="172"/>
    </location>
</feature>
<dbReference type="Proteomes" id="UP000269499">
    <property type="component" value="Unassembled WGS sequence"/>
</dbReference>